<keyword evidence="12" id="KW-1185">Reference proteome</keyword>
<dbReference type="SUPFAM" id="SSF57535">
    <property type="entry name" value="Complement control module/SCR domain"/>
    <property type="match status" value="11"/>
</dbReference>
<dbReference type="PROSITE" id="PS50041">
    <property type="entry name" value="C_TYPE_LECTIN_2"/>
    <property type="match status" value="1"/>
</dbReference>
<evidence type="ECO:0000256" key="5">
    <source>
        <dbReference type="ARBA" id="ARBA00022837"/>
    </source>
</evidence>
<feature type="disulfide bond" evidence="8">
    <location>
        <begin position="372"/>
        <end position="399"/>
    </location>
</feature>
<comment type="caution">
    <text evidence="11">The sequence shown here is derived from an EMBL/GenBank/DDBJ whole genome shotgun (WGS) entry which is preliminary data.</text>
</comment>
<feature type="domain" description="Sushi" evidence="10">
    <location>
        <begin position="344"/>
        <end position="401"/>
    </location>
</feature>
<feature type="disulfide bond" evidence="8">
    <location>
        <begin position="667"/>
        <end position="694"/>
    </location>
</feature>
<keyword evidence="3" id="KW-0732">Signal</keyword>
<dbReference type="InterPro" id="IPR018378">
    <property type="entry name" value="C-type_lectin_CS"/>
</dbReference>
<sequence length="1003" mass="112462">MTLSSEFIVNGTLANYKCNDGYELFGPSTRTCSNGRWHGTIPYCAVNVAYGKPTNQSSTIKGGDSRNANDGELITLHDSKHCTETKVENSPWWQVDLLQPYEVRVIRVLTRSCCGHQPLHDLEIRVGNSSTVQGNRLCAWYPGTLDDGQNKDFSCANPIIGRYVYIQMVGIEGSLSLCEVLVFTTKEFSSNRCGNPMEYQQITSFNQTCYEFQTQRGGSFTDADGYCKSRGGLLIHSINEVAQNFLFYELERYKPKLRSKLIWVGARRDYLIQNVTSLFGTRPRLFWHWINGLPIHKFLWAEDQPNNYNGQQNCIVLDGGRKWLWNDVTCDLDYLPWICQYAPSNCGSPDINENSTIIRTDYRISNSITYKCSIGSRIDGLERRLCQSNGFWEGEAPKCSYVNCGPLESINHGRVDYVRTDFNASATYTCNYDYTLVGNEHRFCLGNGSWSGTEPKCYYSHCSQALDLDNGYVNVSNRSINGVAAYTCNLGYVLVGSVQRVCQLGGTWSGNPPQCKFIDCRLPLDVFNGVYRLMNKTTFYNSVVSYECDPNYVLVGNRTRTCTEYGTWSNAEPSCELINCGIPKRSTGIRYTGSSFTINSVLMFECEPGYKLVEGSGRRVCQENGRWSGGDISCKFIECGRVQPILKGEITYVNSTTYLSSEINYSCGTGYKLIGNKIRTCQDDGRWSGHKPKCEEIRCMPPEIPKNSSVVYNGNDRSFSDSFKVGSTVQYRCSLGHIVQGQSLRTCETSGHWSDAPPICVYIDCGLPFPLTNGRWLLTSNTTYYGSTVEYECNTNYKLNGPGRRICLENGTWSSVPPLCEIVTCAAPDIKDDKSLVQTSSYYVGGKATYTCTHGLELIGNEERTCQINGQWSGQTPFCRYVDCGRPPVIPNGRGYLVNGTTFYGSIVEYHCLADYRMISESQHRVCQANGEWSGIIPRCLEMSEVNEIENSLRNSAEEADESAESSKSIGLGVSFGIGRSKSQSKIRKILRSIINRTRMHLV</sequence>
<evidence type="ECO:0000256" key="2">
    <source>
        <dbReference type="ARBA" id="ARBA00022723"/>
    </source>
</evidence>
<feature type="disulfide bond" evidence="8">
    <location>
        <begin position="884"/>
        <end position="927"/>
    </location>
</feature>
<keyword evidence="7" id="KW-0325">Glycoprotein</keyword>
<dbReference type="Pfam" id="PF00084">
    <property type="entry name" value="Sushi"/>
    <property type="match status" value="11"/>
</dbReference>
<keyword evidence="2" id="KW-0479">Metal-binding</keyword>
<dbReference type="SMART" id="SM00034">
    <property type="entry name" value="CLECT"/>
    <property type="match status" value="1"/>
</dbReference>
<dbReference type="PANTHER" id="PTHR46393">
    <property type="entry name" value="SUSHI DOMAIN-CONTAINING PROTEIN"/>
    <property type="match status" value="1"/>
</dbReference>
<feature type="domain" description="Sushi" evidence="10">
    <location>
        <begin position="823"/>
        <end position="881"/>
    </location>
</feature>
<feature type="disulfide bond" evidence="8">
    <location>
        <begin position="488"/>
        <end position="515"/>
    </location>
</feature>
<keyword evidence="6 8" id="KW-1015">Disulfide bond</keyword>
<evidence type="ECO:0000256" key="7">
    <source>
        <dbReference type="ARBA" id="ARBA00023180"/>
    </source>
</evidence>
<feature type="domain" description="Sushi" evidence="10">
    <location>
        <begin position="460"/>
        <end position="517"/>
    </location>
</feature>
<dbReference type="Gene3D" id="3.10.100.10">
    <property type="entry name" value="Mannose-Binding Protein A, subunit A"/>
    <property type="match status" value="1"/>
</dbReference>
<feature type="disulfide bond" evidence="8">
    <location>
        <begin position="430"/>
        <end position="457"/>
    </location>
</feature>
<evidence type="ECO:0000256" key="4">
    <source>
        <dbReference type="ARBA" id="ARBA00022737"/>
    </source>
</evidence>
<name>A0A9Q0RLN6_BLOTA</name>
<dbReference type="CDD" id="cd00037">
    <property type="entry name" value="CLECT"/>
    <property type="match status" value="1"/>
</dbReference>
<dbReference type="Pfam" id="PF22633">
    <property type="entry name" value="F5_F8_type_C_2"/>
    <property type="match status" value="1"/>
</dbReference>
<evidence type="ECO:0000259" key="10">
    <source>
        <dbReference type="PROSITE" id="PS50923"/>
    </source>
</evidence>
<dbReference type="InterPro" id="IPR000436">
    <property type="entry name" value="Sushi_SCR_CCP_dom"/>
</dbReference>
<gene>
    <name evidence="11" type="ORF">RDWZM_008698</name>
</gene>
<dbReference type="SMART" id="SM00607">
    <property type="entry name" value="FTP"/>
    <property type="match status" value="1"/>
</dbReference>
<evidence type="ECO:0000313" key="12">
    <source>
        <dbReference type="Proteomes" id="UP001142055"/>
    </source>
</evidence>
<dbReference type="EMBL" id="JAPWDV010000003">
    <property type="protein sequence ID" value="KAJ6217541.1"/>
    <property type="molecule type" value="Genomic_DNA"/>
</dbReference>
<feature type="domain" description="Sushi" evidence="10">
    <location>
        <begin position="518"/>
        <end position="577"/>
    </location>
</feature>
<feature type="domain" description="Sushi" evidence="10">
    <location>
        <begin position="882"/>
        <end position="942"/>
    </location>
</feature>
<dbReference type="Gene3D" id="2.10.70.10">
    <property type="entry name" value="Complement Module, domain 1"/>
    <property type="match status" value="11"/>
</dbReference>
<accession>A0A9Q0RLN6</accession>
<comment type="caution">
    <text evidence="8">Lacks conserved residue(s) required for the propagation of feature annotation.</text>
</comment>
<dbReference type="Pfam" id="PF00059">
    <property type="entry name" value="Lectin_C"/>
    <property type="match status" value="1"/>
</dbReference>
<dbReference type="Gene3D" id="2.60.120.260">
    <property type="entry name" value="Galactose-binding domain-like"/>
    <property type="match status" value="1"/>
</dbReference>
<feature type="domain" description="Sushi" evidence="10">
    <location>
        <begin position="1"/>
        <end position="46"/>
    </location>
</feature>
<dbReference type="InterPro" id="IPR008979">
    <property type="entry name" value="Galactose-bd-like_sf"/>
</dbReference>
<dbReference type="InterPro" id="IPR016186">
    <property type="entry name" value="C-type_lectin-like/link_sf"/>
</dbReference>
<dbReference type="Proteomes" id="UP001142055">
    <property type="component" value="Chromosome 3"/>
</dbReference>
<dbReference type="InterPro" id="IPR006585">
    <property type="entry name" value="FTP1"/>
</dbReference>
<dbReference type="InterPro" id="IPR016187">
    <property type="entry name" value="CTDL_fold"/>
</dbReference>
<keyword evidence="4" id="KW-0677">Repeat</keyword>
<evidence type="ECO:0000256" key="6">
    <source>
        <dbReference type="ARBA" id="ARBA00023157"/>
    </source>
</evidence>
<feature type="disulfide bond" evidence="8">
    <location>
        <begin position="548"/>
        <end position="575"/>
    </location>
</feature>
<evidence type="ECO:0000313" key="11">
    <source>
        <dbReference type="EMBL" id="KAJ6217541.1"/>
    </source>
</evidence>
<proteinExistence type="predicted"/>
<dbReference type="SUPFAM" id="SSF56436">
    <property type="entry name" value="C-type lectin-like"/>
    <property type="match status" value="1"/>
</dbReference>
<dbReference type="OMA" id="DWCPEPP"/>
<dbReference type="PROSITE" id="PS50923">
    <property type="entry name" value="SUSHI"/>
    <property type="match status" value="11"/>
</dbReference>
<dbReference type="PROSITE" id="PS00615">
    <property type="entry name" value="C_TYPE_LECTIN_1"/>
    <property type="match status" value="1"/>
</dbReference>
<dbReference type="CDD" id="cd00033">
    <property type="entry name" value="CCP"/>
    <property type="match status" value="11"/>
</dbReference>
<evidence type="ECO:0000256" key="1">
    <source>
        <dbReference type="ARBA" id="ARBA00022659"/>
    </source>
</evidence>
<dbReference type="InterPro" id="IPR001304">
    <property type="entry name" value="C-type_lectin-like"/>
</dbReference>
<dbReference type="AlphaFoldDB" id="A0A9Q0RLN6"/>
<dbReference type="PANTHER" id="PTHR46393:SF7">
    <property type="entry name" value="COMPLEMENT C2"/>
    <property type="match status" value="1"/>
</dbReference>
<evidence type="ECO:0000256" key="3">
    <source>
        <dbReference type="ARBA" id="ARBA00022729"/>
    </source>
</evidence>
<feature type="domain" description="Sushi" evidence="10">
    <location>
        <begin position="697"/>
        <end position="762"/>
    </location>
</feature>
<feature type="disulfide bond" evidence="8">
    <location>
        <begin position="852"/>
        <end position="879"/>
    </location>
</feature>
<reference evidence="11" key="1">
    <citation type="submission" date="2022-12" db="EMBL/GenBank/DDBJ databases">
        <title>Genome assemblies of Blomia tropicalis.</title>
        <authorList>
            <person name="Cui Y."/>
        </authorList>
    </citation>
    <scope>NUCLEOTIDE SEQUENCE</scope>
    <source>
        <tissue evidence="11">Adult mites</tissue>
    </source>
</reference>
<feature type="domain" description="Sushi" evidence="10">
    <location>
        <begin position="637"/>
        <end position="696"/>
    </location>
</feature>
<dbReference type="FunFam" id="2.60.120.260:FF:000105">
    <property type="entry name" value="Sushi, von Willebrand factor type A, EGF and pentraxin domain-containing protein 1"/>
    <property type="match status" value="1"/>
</dbReference>
<keyword evidence="1 8" id="KW-0768">Sushi</keyword>
<dbReference type="GO" id="GO:0046872">
    <property type="term" value="F:metal ion binding"/>
    <property type="evidence" value="ECO:0007669"/>
    <property type="project" value="UniProtKB-KW"/>
</dbReference>
<evidence type="ECO:0000256" key="8">
    <source>
        <dbReference type="PROSITE-ProRule" id="PRU00302"/>
    </source>
</evidence>
<dbReference type="InterPro" id="IPR035976">
    <property type="entry name" value="Sushi/SCR/CCP_sf"/>
</dbReference>
<feature type="disulfide bond" evidence="8">
    <location>
        <begin position="793"/>
        <end position="820"/>
    </location>
</feature>
<feature type="domain" description="Sushi" evidence="10">
    <location>
        <begin position="763"/>
        <end position="822"/>
    </location>
</feature>
<evidence type="ECO:0000259" key="9">
    <source>
        <dbReference type="PROSITE" id="PS50041"/>
    </source>
</evidence>
<keyword evidence="5" id="KW-0106">Calcium</keyword>
<feature type="domain" description="Sushi" evidence="10">
    <location>
        <begin position="402"/>
        <end position="459"/>
    </location>
</feature>
<feature type="disulfide bond" evidence="8">
    <location>
        <begin position="733"/>
        <end position="760"/>
    </location>
</feature>
<feature type="domain" description="C-type lectin" evidence="9">
    <location>
        <begin position="205"/>
        <end position="331"/>
    </location>
</feature>
<organism evidence="11 12">
    <name type="scientific">Blomia tropicalis</name>
    <name type="common">Mite</name>
    <dbReference type="NCBI Taxonomy" id="40697"/>
    <lineage>
        <taxon>Eukaryota</taxon>
        <taxon>Metazoa</taxon>
        <taxon>Ecdysozoa</taxon>
        <taxon>Arthropoda</taxon>
        <taxon>Chelicerata</taxon>
        <taxon>Arachnida</taxon>
        <taxon>Acari</taxon>
        <taxon>Acariformes</taxon>
        <taxon>Sarcoptiformes</taxon>
        <taxon>Astigmata</taxon>
        <taxon>Glycyphagoidea</taxon>
        <taxon>Echimyopodidae</taxon>
        <taxon>Blomia</taxon>
    </lineage>
</organism>
<feature type="domain" description="Sushi" evidence="10">
    <location>
        <begin position="578"/>
        <end position="636"/>
    </location>
</feature>
<dbReference type="SUPFAM" id="SSF49785">
    <property type="entry name" value="Galactose-binding domain-like"/>
    <property type="match status" value="1"/>
</dbReference>
<dbReference type="SMART" id="SM00032">
    <property type="entry name" value="CCP"/>
    <property type="match status" value="11"/>
</dbReference>
<protein>
    <submittedName>
        <fullName evidence="11">Uncharacterized protein</fullName>
    </submittedName>
</protein>